<feature type="binding site" evidence="7">
    <location>
        <position position="221"/>
    </location>
    <ligand>
        <name>succinyl-CoA</name>
        <dbReference type="ChEBI" id="CHEBI:57292"/>
    </ligand>
</feature>
<dbReference type="Gene3D" id="3.30.70.2010">
    <property type="match status" value="1"/>
</dbReference>
<keyword evidence="6 7" id="KW-0012">Acyltransferase</keyword>
<evidence type="ECO:0000259" key="8">
    <source>
        <dbReference type="Pfam" id="PF14789"/>
    </source>
</evidence>
<evidence type="ECO:0000256" key="3">
    <source>
        <dbReference type="ARBA" id="ARBA00022679"/>
    </source>
</evidence>
<comment type="caution">
    <text evidence="7">Lacks conserved residue(s) required for the propagation of feature annotation.</text>
</comment>
<comment type="subunit">
    <text evidence="7">Homotrimer.</text>
</comment>
<feature type="binding site" evidence="7">
    <location>
        <position position="302"/>
    </location>
    <ligand>
        <name>succinyl-CoA</name>
        <dbReference type="ChEBI" id="CHEBI:57292"/>
    </ligand>
</feature>
<feature type="binding site" evidence="7">
    <location>
        <position position="236"/>
    </location>
    <ligand>
        <name>succinyl-CoA</name>
        <dbReference type="ChEBI" id="CHEBI:57292"/>
    </ligand>
</feature>
<dbReference type="InterPro" id="IPR026586">
    <property type="entry name" value="Type2_DapD"/>
</dbReference>
<feature type="active site" description="Acyl-anhydride intermediate" evidence="7">
    <location>
        <position position="219"/>
    </location>
</feature>
<keyword evidence="4 7" id="KW-0220">Diaminopimelate biosynthesis</keyword>
<evidence type="ECO:0000256" key="7">
    <source>
        <dbReference type="HAMAP-Rule" id="MF_02122"/>
    </source>
</evidence>
<gene>
    <name evidence="7 9" type="primary">dapD</name>
    <name evidence="9" type="ORF">NYF23_08530</name>
</gene>
<evidence type="ECO:0000256" key="2">
    <source>
        <dbReference type="ARBA" id="ARBA00022605"/>
    </source>
</evidence>
<keyword evidence="3 7" id="KW-0808">Transferase</keyword>
<comment type="pathway">
    <text evidence="7">Amino-acid biosynthesis; L-lysine biosynthesis via DAP pathway; LL-2,6-diaminopimelate from (S)-tetrahydrodipicolinate (succinylase route): step 1/3.</text>
</comment>
<dbReference type="EMBL" id="CP103416">
    <property type="protein sequence ID" value="UVW34075.1"/>
    <property type="molecule type" value="Genomic_DNA"/>
</dbReference>
<evidence type="ECO:0000313" key="9">
    <source>
        <dbReference type="EMBL" id="UVW34075.1"/>
    </source>
</evidence>
<evidence type="ECO:0000256" key="5">
    <source>
        <dbReference type="ARBA" id="ARBA00023154"/>
    </source>
</evidence>
<feature type="binding site" evidence="7">
    <location>
        <position position="262"/>
    </location>
    <ligand>
        <name>succinyl-CoA</name>
        <dbReference type="ChEBI" id="CHEBI:57292"/>
    </ligand>
</feature>
<feature type="binding site" evidence="7">
    <location>
        <position position="203"/>
    </location>
    <ligand>
        <name>Mg(2+)</name>
        <dbReference type="ChEBI" id="CHEBI:18420"/>
        <label>2</label>
        <note>ligand shared between trimeric partners</note>
    </ligand>
</feature>
<dbReference type="InterPro" id="IPR011004">
    <property type="entry name" value="Trimer_LpxA-like_sf"/>
</dbReference>
<dbReference type="InterPro" id="IPR032784">
    <property type="entry name" value="THDPS_M"/>
</dbReference>
<evidence type="ECO:0000256" key="6">
    <source>
        <dbReference type="ARBA" id="ARBA00023315"/>
    </source>
</evidence>
<dbReference type="SUPFAM" id="SSF51161">
    <property type="entry name" value="Trimeric LpxA-like enzymes"/>
    <property type="match status" value="1"/>
</dbReference>
<dbReference type="HAMAP" id="MF_02122">
    <property type="entry name" value="DapD_type2"/>
    <property type="match status" value="1"/>
</dbReference>
<dbReference type="Pfam" id="PF14789">
    <property type="entry name" value="THDPS_M"/>
    <property type="match status" value="1"/>
</dbReference>
<dbReference type="InterPro" id="IPR001451">
    <property type="entry name" value="Hexapep"/>
</dbReference>
<evidence type="ECO:0000256" key="4">
    <source>
        <dbReference type="ARBA" id="ARBA00022915"/>
    </source>
</evidence>
<protein>
    <recommendedName>
        <fullName evidence="7">2,3,4,5-tetrahydropyridine-2,6-dicarboxylate N-succinyltransferase</fullName>
        <ecNumber evidence="7">2.3.1.117</ecNumber>
    </recommendedName>
    <alternativeName>
        <fullName evidence="7">Tetrahydrodipicolinate N-succinyltransferase</fullName>
        <shortName evidence="7">THDP succinyltransferase</shortName>
        <shortName evidence="7">THP succinyltransferase</shortName>
    </alternativeName>
    <alternativeName>
        <fullName evidence="7">Tetrahydropicolinate succinylase</fullName>
    </alternativeName>
</protein>
<organism evidence="9 10">
    <name type="scientific">SAR92 clade bacterium H455</name>
    <dbReference type="NCBI Taxonomy" id="2974818"/>
    <lineage>
        <taxon>Bacteria</taxon>
        <taxon>Pseudomonadati</taxon>
        <taxon>Pseudomonadota</taxon>
        <taxon>Gammaproteobacteria</taxon>
        <taxon>Cellvibrionales</taxon>
        <taxon>Porticoccaceae</taxon>
        <taxon>SAR92 clade</taxon>
    </lineage>
</organism>
<proteinExistence type="inferred from homology"/>
<keyword evidence="10" id="KW-1185">Reference proteome</keyword>
<evidence type="ECO:0000256" key="1">
    <source>
        <dbReference type="ARBA" id="ARBA00022490"/>
    </source>
</evidence>
<evidence type="ECO:0000313" key="10">
    <source>
        <dbReference type="Proteomes" id="UP001059934"/>
    </source>
</evidence>
<reference evidence="9" key="1">
    <citation type="submission" date="2022-08" db="EMBL/GenBank/DDBJ databases">
        <title>Catabolic pathway analysis in culturable SAR92 clade bacteria reveals their overlooked roles in DMSP degradation in coastal seas.</title>
        <authorList>
            <person name="He X."/>
            <person name="Zhang X."/>
            <person name="Zhang Y."/>
        </authorList>
    </citation>
    <scope>NUCLEOTIDE SEQUENCE</scope>
    <source>
        <strain evidence="9">H455</strain>
    </source>
</reference>
<feature type="binding site" evidence="7">
    <location>
        <begin position="277"/>
        <end position="278"/>
    </location>
    <ligand>
        <name>succinyl-CoA</name>
        <dbReference type="ChEBI" id="CHEBI:57292"/>
    </ligand>
</feature>
<name>A0ABY5TJM6_9GAMM</name>
<keyword evidence="7" id="KW-0460">Magnesium</keyword>
<keyword evidence="5 7" id="KW-0457">Lysine biosynthesis</keyword>
<comment type="function">
    <text evidence="7">Catalyzes the conversion of the cyclic tetrahydrodipicolinate (THDP) into the acyclic N-succinyl-L-2-amino-6-oxopimelate using succinyl-CoA.</text>
</comment>
<comment type="similarity">
    <text evidence="7">Belongs to the type 2 tetrahydrodipicolinate N-succinyltransferase family.</text>
</comment>
<dbReference type="Gene3D" id="2.160.10.10">
    <property type="entry name" value="Hexapeptide repeat proteins"/>
    <property type="match status" value="1"/>
</dbReference>
<keyword evidence="7" id="KW-0479">Metal-binding</keyword>
<feature type="domain" description="2,3,4,5-tetrahydropyridine-2,6-dicarboxylate N-succinyltransferase middle" evidence="8">
    <location>
        <begin position="130"/>
        <end position="170"/>
    </location>
</feature>
<dbReference type="Proteomes" id="UP001059934">
    <property type="component" value="Chromosome"/>
</dbReference>
<dbReference type="EC" id="2.3.1.117" evidence="7"/>
<dbReference type="InterPro" id="IPR019876">
    <property type="entry name" value="DapD_gammaproteobac"/>
</dbReference>
<dbReference type="Gene3D" id="3.30.60.70">
    <property type="entry name" value="Trimeric LpxA-like enzymes"/>
    <property type="match status" value="1"/>
</dbReference>
<keyword evidence="2 7" id="KW-0028">Amino-acid biosynthesis</keyword>
<accession>A0ABY5TJM6</accession>
<dbReference type="NCBIfam" id="TIGR03536">
    <property type="entry name" value="DapD_gpp"/>
    <property type="match status" value="1"/>
</dbReference>
<feature type="binding site" evidence="7">
    <location>
        <position position="239"/>
    </location>
    <ligand>
        <name>succinyl-CoA</name>
        <dbReference type="ChEBI" id="CHEBI:57292"/>
    </ligand>
</feature>
<feature type="binding site" evidence="7">
    <location>
        <position position="285"/>
    </location>
    <ligand>
        <name>succinyl-CoA</name>
        <dbReference type="ChEBI" id="CHEBI:57292"/>
    </ligand>
</feature>
<dbReference type="GO" id="GO:0008666">
    <property type="term" value="F:2,3,4,5-tetrahydropyridine-2,6-dicarboxylate N-succinyltransferase activity"/>
    <property type="evidence" value="ECO:0007669"/>
    <property type="project" value="UniProtKB-EC"/>
</dbReference>
<sequence length="340" mass="35513">MSNLYSFAIGVGSKNSKGEWLEVFYPQPLLHPEQTLRDILAVTLGLTEGDMEPSVEQLAALQSALKQNGYSDMANSVASLAASSRPVVATAFAENTAPTSVPQGYLKLHLLSHRLVKPHGTDLTGIFGVLKNCAWTNIGAIDIEELPARQLEARLAGQLISVDCVDKFPKMVDYVVPSGLRIADTSRVRLGAYVGEGTTVMHEGFINFNAGTEGPNMIEGRVSAGVFCGAGSDIGGGASIMGTLSGGGSMVISVGEKCLLGANAGLGIPLGDRCTIEAGLYITAGTIVTMLDDQKQASGVMKARDLAGKSDLLFRRNSVSGAVECLTNKSAVELNAALHA</sequence>
<dbReference type="Pfam" id="PF14602">
    <property type="entry name" value="Hexapep_2"/>
    <property type="match status" value="1"/>
</dbReference>
<feature type="binding site" evidence="7">
    <location>
        <begin position="315"/>
        <end position="318"/>
    </location>
    <ligand>
        <name>succinyl-CoA</name>
        <dbReference type="ChEBI" id="CHEBI:57292"/>
    </ligand>
</feature>
<dbReference type="CDD" id="cd04649">
    <property type="entry name" value="LbH_THP_succinylT_putative"/>
    <property type="match status" value="1"/>
</dbReference>
<comment type="subcellular location">
    <subcellularLocation>
        <location evidence="7">Cytoplasm</location>
    </subcellularLocation>
</comment>
<comment type="catalytic activity">
    <reaction evidence="7">
        <text>(S)-2,3,4,5-tetrahydrodipicolinate + succinyl-CoA + H2O = (S)-2-succinylamino-6-oxoheptanedioate + CoA</text>
        <dbReference type="Rhea" id="RHEA:17325"/>
        <dbReference type="ChEBI" id="CHEBI:15377"/>
        <dbReference type="ChEBI" id="CHEBI:15685"/>
        <dbReference type="ChEBI" id="CHEBI:16845"/>
        <dbReference type="ChEBI" id="CHEBI:57287"/>
        <dbReference type="ChEBI" id="CHEBI:57292"/>
        <dbReference type="EC" id="2.3.1.117"/>
    </reaction>
</comment>
<dbReference type="InterPro" id="IPR038361">
    <property type="entry name" value="THDPS_M_sf"/>
</dbReference>
<keyword evidence="1 7" id="KW-0963">Cytoplasm</keyword>